<dbReference type="InterPro" id="IPR051050">
    <property type="entry name" value="Lipid_II_flippase_MurJ/MviN"/>
</dbReference>
<keyword evidence="3 8" id="KW-0812">Transmembrane</keyword>
<keyword evidence="7 8" id="KW-0472">Membrane</keyword>
<keyword evidence="2" id="KW-1003">Cell membrane</keyword>
<feature type="transmembrane region" description="Helical" evidence="8">
    <location>
        <begin position="436"/>
        <end position="456"/>
    </location>
</feature>
<feature type="transmembrane region" description="Helical" evidence="8">
    <location>
        <begin position="95"/>
        <end position="116"/>
    </location>
</feature>
<feature type="transmembrane region" description="Helical" evidence="8">
    <location>
        <begin position="164"/>
        <end position="183"/>
    </location>
</feature>
<evidence type="ECO:0000256" key="8">
    <source>
        <dbReference type="SAM" id="Phobius"/>
    </source>
</evidence>
<dbReference type="PANTHER" id="PTHR47019:SF1">
    <property type="entry name" value="LIPID II FLIPPASE MURJ"/>
    <property type="match status" value="1"/>
</dbReference>
<name>A0ABX5ECM9_9MICO</name>
<feature type="transmembrane region" description="Helical" evidence="8">
    <location>
        <begin position="468"/>
        <end position="488"/>
    </location>
</feature>
<feature type="transmembrane region" description="Helical" evidence="8">
    <location>
        <begin position="247"/>
        <end position="269"/>
    </location>
</feature>
<dbReference type="InterPro" id="IPR004268">
    <property type="entry name" value="MurJ"/>
</dbReference>
<dbReference type="EMBL" id="PVTX01000017">
    <property type="protein sequence ID" value="PRZ02856.1"/>
    <property type="molecule type" value="Genomic_DNA"/>
</dbReference>
<feature type="transmembrane region" description="Helical" evidence="8">
    <location>
        <begin position="60"/>
        <end position="83"/>
    </location>
</feature>
<accession>A0ABX5ECM9</accession>
<keyword evidence="6 8" id="KW-1133">Transmembrane helix</keyword>
<feature type="transmembrane region" description="Helical" evidence="8">
    <location>
        <begin position="363"/>
        <end position="383"/>
    </location>
</feature>
<feature type="transmembrane region" description="Helical" evidence="8">
    <location>
        <begin position="136"/>
        <end position="157"/>
    </location>
</feature>
<keyword evidence="10" id="KW-1185">Reference proteome</keyword>
<comment type="subcellular location">
    <subcellularLocation>
        <location evidence="1">Cell membrane</location>
        <topology evidence="1">Multi-pass membrane protein</topology>
    </subcellularLocation>
</comment>
<evidence type="ECO:0000256" key="2">
    <source>
        <dbReference type="ARBA" id="ARBA00022475"/>
    </source>
</evidence>
<feature type="transmembrane region" description="Helical" evidence="8">
    <location>
        <begin position="203"/>
        <end position="226"/>
    </location>
</feature>
<evidence type="ECO:0000256" key="7">
    <source>
        <dbReference type="ARBA" id="ARBA00023136"/>
    </source>
</evidence>
<dbReference type="RefSeq" id="WP_106269820.1">
    <property type="nucleotide sequence ID" value="NZ_PVTX01000017.1"/>
</dbReference>
<proteinExistence type="predicted"/>
<evidence type="ECO:0000256" key="4">
    <source>
        <dbReference type="ARBA" id="ARBA00022960"/>
    </source>
</evidence>
<dbReference type="Pfam" id="PF03023">
    <property type="entry name" value="MurJ"/>
    <property type="match status" value="1"/>
</dbReference>
<protein>
    <submittedName>
        <fullName evidence="9">Peptidoglycan lipid II flippase</fullName>
    </submittedName>
</protein>
<evidence type="ECO:0000256" key="6">
    <source>
        <dbReference type="ARBA" id="ARBA00022989"/>
    </source>
</evidence>
<dbReference type="PRINTS" id="PR01806">
    <property type="entry name" value="VIRFACTRMVIN"/>
</dbReference>
<dbReference type="Proteomes" id="UP000239895">
    <property type="component" value="Unassembled WGS sequence"/>
</dbReference>
<organism evidence="9 10">
    <name type="scientific">Isoptericola halotolerans</name>
    <dbReference type="NCBI Taxonomy" id="300560"/>
    <lineage>
        <taxon>Bacteria</taxon>
        <taxon>Bacillati</taxon>
        <taxon>Actinomycetota</taxon>
        <taxon>Actinomycetes</taxon>
        <taxon>Micrococcales</taxon>
        <taxon>Promicromonosporaceae</taxon>
        <taxon>Isoptericola</taxon>
    </lineage>
</organism>
<sequence length="564" mass="57636">MSVPGGRRTATTVAGAAALITVVTLASRVVGFGRWLAQAHYVGTGGVDGPLNAANFLPNVLFEVAAGGALAGAVVPLLSGYLVRGDREKASRTASALLGWTLAVLVPLGALVALLADPLVRLTGLNDPVNVAVAADFLRVFAVQVPLYGVAVVLGGMLQAHNRFFWPAFSPLVSSLVVIGVYWRFGALADGNQQDVAELSSQALGWLAWGMTAGVAFLALPLVWPVARTGLRLRPTLRFPAGEGRRAARLAFAGVGALVAQQLALLATMKAGNEAGGDSTWTIFLYAQNVYFLPYAVLAFPIATSAFPRFAELASQGRRDDLARLVSSTTRVLVVVSVAGAAALVAAAPLVENVFDGVADGDADGLAAALAWMAPGLLGYALILQLSRLLYAVDAARATVVATAAGWVVVAVGVSLAVPMFSGVQDPTTGDTQERVLAWLGGATTVGMTVAGLALLTTVRRKVGRPALARVGPTLLVAVLAGGLGAWLGRVAVPVADRAVPVGPPGADGTPVETPFRLESFVTDVGLGLLAGLVAAAVVLVAAALADGAVRARLAAVGRRVARR</sequence>
<evidence type="ECO:0000256" key="3">
    <source>
        <dbReference type="ARBA" id="ARBA00022692"/>
    </source>
</evidence>
<evidence type="ECO:0000313" key="9">
    <source>
        <dbReference type="EMBL" id="PRZ02856.1"/>
    </source>
</evidence>
<feature type="transmembrane region" description="Helical" evidence="8">
    <location>
        <begin position="289"/>
        <end position="311"/>
    </location>
</feature>
<keyword evidence="4" id="KW-0133">Cell shape</keyword>
<feature type="transmembrane region" description="Helical" evidence="8">
    <location>
        <begin position="525"/>
        <end position="550"/>
    </location>
</feature>
<evidence type="ECO:0000256" key="5">
    <source>
        <dbReference type="ARBA" id="ARBA00022984"/>
    </source>
</evidence>
<feature type="transmembrane region" description="Helical" evidence="8">
    <location>
        <begin position="332"/>
        <end position="351"/>
    </location>
</feature>
<evidence type="ECO:0000256" key="1">
    <source>
        <dbReference type="ARBA" id="ARBA00004651"/>
    </source>
</evidence>
<gene>
    <name evidence="9" type="ORF">BCL65_11732</name>
</gene>
<dbReference type="PANTHER" id="PTHR47019">
    <property type="entry name" value="LIPID II FLIPPASE MURJ"/>
    <property type="match status" value="1"/>
</dbReference>
<evidence type="ECO:0000313" key="10">
    <source>
        <dbReference type="Proteomes" id="UP000239895"/>
    </source>
</evidence>
<comment type="caution">
    <text evidence="9">The sequence shown here is derived from an EMBL/GenBank/DDBJ whole genome shotgun (WGS) entry which is preliminary data.</text>
</comment>
<reference evidence="9 10" key="1">
    <citation type="submission" date="2018-03" db="EMBL/GenBank/DDBJ databases">
        <title>Comparative analysis of microorganisms from saline springs in Andes Mountain Range, Colombia.</title>
        <authorList>
            <person name="Rubin E."/>
        </authorList>
    </citation>
    <scope>NUCLEOTIDE SEQUENCE [LARGE SCALE GENOMIC DNA]</scope>
    <source>
        <strain evidence="9 10">CG 23</strain>
    </source>
</reference>
<keyword evidence="5" id="KW-0573">Peptidoglycan synthesis</keyword>
<feature type="transmembrane region" description="Helical" evidence="8">
    <location>
        <begin position="395"/>
        <end position="416"/>
    </location>
</feature>